<dbReference type="PROSITE" id="PS00136">
    <property type="entry name" value="SUBTILASE_ASP"/>
    <property type="match status" value="1"/>
</dbReference>
<dbReference type="InterPro" id="IPR034193">
    <property type="entry name" value="PCSK9_ProteinaseK-like"/>
</dbReference>
<reference evidence="11 12" key="1">
    <citation type="journal article" date="2014" name="Genome Announc.">
        <title>Draft genome sequence of the pathogenic fungus Scedosporium apiospermum.</title>
        <authorList>
            <person name="Vandeputte P."/>
            <person name="Ghamrawi S."/>
            <person name="Rechenmann M."/>
            <person name="Iltis A."/>
            <person name="Giraud S."/>
            <person name="Fleury M."/>
            <person name="Thornton C."/>
            <person name="Delhaes L."/>
            <person name="Meyer W."/>
            <person name="Papon N."/>
            <person name="Bouchara J.P."/>
        </authorList>
    </citation>
    <scope>NUCLEOTIDE SEQUENCE [LARGE SCALE GENOMIC DNA]</scope>
    <source>
        <strain evidence="11 12">IHEM 14462</strain>
    </source>
</reference>
<dbReference type="PROSITE" id="PS00137">
    <property type="entry name" value="SUBTILASE_HIS"/>
    <property type="match status" value="1"/>
</dbReference>
<dbReference type="HOGENOM" id="CLU_011263_1_4_1"/>
<dbReference type="VEuPathDB" id="FungiDB:SAPIO_CDS1897"/>
<dbReference type="KEGG" id="sapo:SAPIO_CDS1897"/>
<dbReference type="InterPro" id="IPR050131">
    <property type="entry name" value="Peptidase_S8_subtilisin-like"/>
</dbReference>
<dbReference type="PROSITE" id="PS00138">
    <property type="entry name" value="SUBTILASE_SER"/>
    <property type="match status" value="1"/>
</dbReference>
<dbReference type="FunFam" id="3.40.50.200:FF:000007">
    <property type="entry name" value="Subtilisin-like serine protease"/>
    <property type="match status" value="1"/>
</dbReference>
<feature type="domain" description="Peptidase S8/S53" evidence="9">
    <location>
        <begin position="162"/>
        <end position="386"/>
    </location>
</feature>
<dbReference type="SUPFAM" id="SSF52743">
    <property type="entry name" value="Subtilisin-like"/>
    <property type="match status" value="1"/>
</dbReference>
<dbReference type="SUPFAM" id="SSF54897">
    <property type="entry name" value="Protease propeptides/inhibitors"/>
    <property type="match status" value="1"/>
</dbReference>
<evidence type="ECO:0000256" key="1">
    <source>
        <dbReference type="ARBA" id="ARBA00011073"/>
    </source>
</evidence>
<comment type="caution">
    <text evidence="11">The sequence shown here is derived from an EMBL/GenBank/DDBJ whole genome shotgun (WGS) entry which is preliminary data.</text>
</comment>
<feature type="signal peptide" evidence="8">
    <location>
        <begin position="1"/>
        <end position="20"/>
    </location>
</feature>
<dbReference type="GO" id="GO:0006508">
    <property type="term" value="P:proteolysis"/>
    <property type="evidence" value="ECO:0007669"/>
    <property type="project" value="UniProtKB-KW"/>
</dbReference>
<keyword evidence="5 6" id="KW-0720">Serine protease</keyword>
<dbReference type="Gene3D" id="3.30.70.80">
    <property type="entry name" value="Peptidase S8 propeptide/proteinase inhibitor I9"/>
    <property type="match status" value="1"/>
</dbReference>
<dbReference type="Gene3D" id="3.40.50.200">
    <property type="entry name" value="Peptidase S8/S53 domain"/>
    <property type="match status" value="1"/>
</dbReference>
<keyword evidence="12" id="KW-1185">Reference proteome</keyword>
<dbReference type="InterPro" id="IPR000209">
    <property type="entry name" value="Peptidase_S8/S53_dom"/>
</dbReference>
<keyword evidence="3 8" id="KW-0732">Signal</keyword>
<evidence type="ECO:0000313" key="11">
    <source>
        <dbReference type="EMBL" id="KEZ45561.1"/>
    </source>
</evidence>
<feature type="active site" description="Charge relay system" evidence="6">
    <location>
        <position position="164"/>
    </location>
</feature>
<gene>
    <name evidence="11" type="ORF">SAPIO_CDS1897</name>
</gene>
<evidence type="ECO:0000256" key="6">
    <source>
        <dbReference type="PROSITE-ProRule" id="PRU01240"/>
    </source>
</evidence>
<dbReference type="InterPro" id="IPR023828">
    <property type="entry name" value="Peptidase_S8_Ser-AS"/>
</dbReference>
<dbReference type="GeneID" id="27720969"/>
<dbReference type="InterPro" id="IPR023827">
    <property type="entry name" value="Peptidase_S8_Asp-AS"/>
</dbReference>
<dbReference type="GO" id="GO:0004252">
    <property type="term" value="F:serine-type endopeptidase activity"/>
    <property type="evidence" value="ECO:0007669"/>
    <property type="project" value="UniProtKB-UniRule"/>
</dbReference>
<dbReference type="PRINTS" id="PR00723">
    <property type="entry name" value="SUBTILISIN"/>
</dbReference>
<dbReference type="InterPro" id="IPR036852">
    <property type="entry name" value="Peptidase_S8/S53_dom_sf"/>
</dbReference>
<dbReference type="PANTHER" id="PTHR43806">
    <property type="entry name" value="PEPTIDASE S8"/>
    <property type="match status" value="1"/>
</dbReference>
<dbReference type="RefSeq" id="XP_016645360.1">
    <property type="nucleotide sequence ID" value="XM_016785063.1"/>
</dbReference>
<dbReference type="EC" id="3.4.21.63" evidence="11"/>
<evidence type="ECO:0000256" key="2">
    <source>
        <dbReference type="ARBA" id="ARBA00022670"/>
    </source>
</evidence>
<dbReference type="EC" id="3.4.21.62" evidence="11"/>
<dbReference type="EMBL" id="JOWA01000077">
    <property type="protein sequence ID" value="KEZ45561.1"/>
    <property type="molecule type" value="Genomic_DNA"/>
</dbReference>
<organism evidence="11 12">
    <name type="scientific">Pseudallescheria apiosperma</name>
    <name type="common">Scedosporium apiospermum</name>
    <dbReference type="NCBI Taxonomy" id="563466"/>
    <lineage>
        <taxon>Eukaryota</taxon>
        <taxon>Fungi</taxon>
        <taxon>Dikarya</taxon>
        <taxon>Ascomycota</taxon>
        <taxon>Pezizomycotina</taxon>
        <taxon>Sordariomycetes</taxon>
        <taxon>Hypocreomycetidae</taxon>
        <taxon>Microascales</taxon>
        <taxon>Microascaceae</taxon>
        <taxon>Scedosporium</taxon>
    </lineage>
</organism>
<feature type="domain" description="Inhibitor I9" evidence="10">
    <location>
        <begin position="44"/>
        <end position="122"/>
    </location>
</feature>
<sequence>MVNLRRAAIFLISLVPFAAGAFVQSEGSEANASRSEKSTGIPGKYIITLKEGTTDATTASHLAWVQNVHKRSLDGRNLKGVEKTYKAARFRAYAGEFDDATIEQIRNHPEVEYVEPDQIFRITAVASQQEAEWGLGTLSSRTPGSKIYTYDSSAGKGGYAYIIDTGLFNQHPEFNDGRAQLGQNFVPFTRFVDNAGHGTHVAGTIGGKTYGVAKAATLVSVKVLDNEETDGSIVLQGLQWAIRDIVDKGRLGKSVINMSLGGNRLYALNALVRTAYDAGIPVVAAAGNDDTLASQSSPGSQPNAITVGAIDENWEEAWFSNYGRTVDILAPGVNILSAWRQVNATGPNTLTLNGTSMAAPHITGLSVYLMIAENITTPDALTARLKALGTKNKAKKLKYETPNLIAYNGIA</sequence>
<evidence type="ECO:0000256" key="5">
    <source>
        <dbReference type="ARBA" id="ARBA00022825"/>
    </source>
</evidence>
<dbReference type="InterPro" id="IPR037045">
    <property type="entry name" value="S8pro/Inhibitor_I9_sf"/>
</dbReference>
<evidence type="ECO:0000259" key="10">
    <source>
        <dbReference type="Pfam" id="PF05922"/>
    </source>
</evidence>
<dbReference type="AlphaFoldDB" id="A0A084GDZ9"/>
<dbReference type="OMA" id="KYGFHGY"/>
<accession>A0A084GDZ9</accession>
<feature type="active site" description="Charge relay system" evidence="6">
    <location>
        <position position="356"/>
    </location>
</feature>
<keyword evidence="2 6" id="KW-0645">Protease</keyword>
<dbReference type="InterPro" id="IPR010259">
    <property type="entry name" value="S8pro/Inhibitor_I9"/>
</dbReference>
<dbReference type="PROSITE" id="PS51892">
    <property type="entry name" value="SUBTILASE"/>
    <property type="match status" value="1"/>
</dbReference>
<comment type="similarity">
    <text evidence="1 6 7">Belongs to the peptidase S8 family.</text>
</comment>
<protein>
    <submittedName>
        <fullName evidence="11">Alkaline protease 1</fullName>
        <ecNumber evidence="11">3.4.21.62</ecNumber>
        <ecNumber evidence="11">3.4.21.63</ecNumber>
    </submittedName>
</protein>
<name>A0A084GDZ9_PSEDA</name>
<evidence type="ECO:0000256" key="8">
    <source>
        <dbReference type="SAM" id="SignalP"/>
    </source>
</evidence>
<evidence type="ECO:0000256" key="3">
    <source>
        <dbReference type="ARBA" id="ARBA00022729"/>
    </source>
</evidence>
<evidence type="ECO:0000256" key="4">
    <source>
        <dbReference type="ARBA" id="ARBA00022801"/>
    </source>
</evidence>
<feature type="active site" description="Charge relay system" evidence="6">
    <location>
        <position position="197"/>
    </location>
</feature>
<keyword evidence="4 6" id="KW-0378">Hydrolase</keyword>
<proteinExistence type="inferred from homology"/>
<dbReference type="OrthoDB" id="206201at2759"/>
<dbReference type="Pfam" id="PF05922">
    <property type="entry name" value="Inhibitor_I9"/>
    <property type="match status" value="1"/>
</dbReference>
<evidence type="ECO:0000259" key="9">
    <source>
        <dbReference type="Pfam" id="PF00082"/>
    </source>
</evidence>
<evidence type="ECO:0000256" key="7">
    <source>
        <dbReference type="RuleBase" id="RU003355"/>
    </source>
</evidence>
<dbReference type="InterPro" id="IPR022398">
    <property type="entry name" value="Peptidase_S8_His-AS"/>
</dbReference>
<dbReference type="PANTHER" id="PTHR43806:SF58">
    <property type="entry name" value="ALKALINE PROTEASE 1-RELATED"/>
    <property type="match status" value="1"/>
</dbReference>
<dbReference type="InterPro" id="IPR015500">
    <property type="entry name" value="Peptidase_S8_subtilisin-rel"/>
</dbReference>
<evidence type="ECO:0000313" key="12">
    <source>
        <dbReference type="Proteomes" id="UP000028545"/>
    </source>
</evidence>
<dbReference type="Pfam" id="PF00082">
    <property type="entry name" value="Peptidase_S8"/>
    <property type="match status" value="1"/>
</dbReference>
<dbReference type="Proteomes" id="UP000028545">
    <property type="component" value="Unassembled WGS sequence"/>
</dbReference>
<dbReference type="GO" id="GO:0005576">
    <property type="term" value="C:extracellular region"/>
    <property type="evidence" value="ECO:0007669"/>
    <property type="project" value="UniProtKB-ARBA"/>
</dbReference>
<feature type="chain" id="PRO_5001775601" evidence="8">
    <location>
        <begin position="21"/>
        <end position="411"/>
    </location>
</feature>
<dbReference type="CDD" id="cd04077">
    <property type="entry name" value="Peptidases_S8_PCSK9_ProteinaseK_like"/>
    <property type="match status" value="1"/>
</dbReference>